<dbReference type="EMBL" id="GECZ01031356">
    <property type="protein sequence ID" value="JAS38413.1"/>
    <property type="molecule type" value="Transcribed_RNA"/>
</dbReference>
<feature type="non-terminal residue" evidence="2">
    <location>
        <position position="451"/>
    </location>
</feature>
<protein>
    <submittedName>
        <fullName evidence="2">Uncharacterized protein</fullName>
    </submittedName>
</protein>
<sequence>MFGQAYAVTSSDHTTVPTRFQSINRRTTMRSPSSSPNRSVPKRNSSATTDKSLSEKYTNRAYNRQPSPMGRYQHPGVLGREKATNSAEQRCHSVVADQMKGKAPVATQKRLVEESRSDVLKKRPVLEVEYQDSSMRHHPYLRTRPKTADSTKKDDETRNIENRVMHTVKEVLSRAVVEKGKIDGNNIGTVLNCMTSRLMVNDADNDQKLDIDVELKKSKTRVNINTSQEDILARKVRPLAGIVRKEIKNTSNKQVKKGYTKIYSSDNASSANKGSGKSVDRENSSTLIYIDLPDPDCSKFNTMLKNEEQKRRAEKQTLMNIPISRNDDQDNREEISLSQKDPQKELVVGDCQVNEKQFSQLRKTAEEVRLQNYIESLIRNMKDQLEGKPANKIEDLSKDSSVCKTFCICRVCVSNKTSKTCVAESSTSTDDLRESKPSDTALRTSKIPQPP</sequence>
<feature type="compositionally biased region" description="Basic residues" evidence="1">
    <location>
        <begin position="136"/>
        <end position="145"/>
    </location>
</feature>
<feature type="region of interest" description="Disordered" evidence="1">
    <location>
        <begin position="136"/>
        <end position="155"/>
    </location>
</feature>
<feature type="region of interest" description="Disordered" evidence="1">
    <location>
        <begin position="1"/>
        <end position="86"/>
    </location>
</feature>
<name>A0A1B6EKI0_9HEMI</name>
<proteinExistence type="predicted"/>
<dbReference type="AlphaFoldDB" id="A0A1B6EKI0"/>
<feature type="compositionally biased region" description="Low complexity" evidence="1">
    <location>
        <begin position="24"/>
        <end position="46"/>
    </location>
</feature>
<evidence type="ECO:0000313" key="2">
    <source>
        <dbReference type="EMBL" id="JAS38413.1"/>
    </source>
</evidence>
<accession>A0A1B6EKI0</accession>
<evidence type="ECO:0000256" key="1">
    <source>
        <dbReference type="SAM" id="MobiDB-lite"/>
    </source>
</evidence>
<feature type="compositionally biased region" description="Polar residues" evidence="1">
    <location>
        <begin position="418"/>
        <end position="429"/>
    </location>
</feature>
<gene>
    <name evidence="2" type="ORF">g.36944</name>
</gene>
<feature type="compositionally biased region" description="Polar residues" evidence="1">
    <location>
        <begin position="7"/>
        <end position="23"/>
    </location>
</feature>
<feature type="compositionally biased region" description="Basic and acidic residues" evidence="1">
    <location>
        <begin position="146"/>
        <end position="155"/>
    </location>
</feature>
<feature type="region of interest" description="Disordered" evidence="1">
    <location>
        <begin position="418"/>
        <end position="451"/>
    </location>
</feature>
<reference evidence="2" key="1">
    <citation type="submission" date="2015-11" db="EMBL/GenBank/DDBJ databases">
        <title>De novo transcriptome assembly of four potential Pierce s Disease insect vectors from Arizona vineyards.</title>
        <authorList>
            <person name="Tassone E.E."/>
        </authorList>
    </citation>
    <scope>NUCLEOTIDE SEQUENCE</scope>
</reference>
<organism evidence="2">
    <name type="scientific">Cuerna arida</name>
    <dbReference type="NCBI Taxonomy" id="1464854"/>
    <lineage>
        <taxon>Eukaryota</taxon>
        <taxon>Metazoa</taxon>
        <taxon>Ecdysozoa</taxon>
        <taxon>Arthropoda</taxon>
        <taxon>Hexapoda</taxon>
        <taxon>Insecta</taxon>
        <taxon>Pterygota</taxon>
        <taxon>Neoptera</taxon>
        <taxon>Paraneoptera</taxon>
        <taxon>Hemiptera</taxon>
        <taxon>Auchenorrhyncha</taxon>
        <taxon>Membracoidea</taxon>
        <taxon>Cicadellidae</taxon>
        <taxon>Cicadellinae</taxon>
        <taxon>Proconiini</taxon>
        <taxon>Cuerna</taxon>
    </lineage>
</organism>
<feature type="compositionally biased region" description="Polar residues" evidence="1">
    <location>
        <begin position="441"/>
        <end position="451"/>
    </location>
</feature>